<proteinExistence type="predicted"/>
<comment type="caution">
    <text evidence="1">The sequence shown here is derived from an EMBL/GenBank/DDBJ whole genome shotgun (WGS) entry which is preliminary data.</text>
</comment>
<organism evidence="1 2">
    <name type="scientific">Bradyrhizobium zhanjiangense</name>
    <dbReference type="NCBI Taxonomy" id="1325107"/>
    <lineage>
        <taxon>Bacteria</taxon>
        <taxon>Pseudomonadati</taxon>
        <taxon>Pseudomonadota</taxon>
        <taxon>Alphaproteobacteria</taxon>
        <taxon>Hyphomicrobiales</taxon>
        <taxon>Nitrobacteraceae</taxon>
        <taxon>Bradyrhizobium</taxon>
    </lineage>
</organism>
<protein>
    <submittedName>
        <fullName evidence="1">Uncharacterized protein</fullName>
    </submittedName>
</protein>
<sequence length="85" mass="9588">MPSIRRPLYFPVICHNRGIVCEMQSSHHGRALRPYVAESLLVHAEDWHVIVEVRAGFADCDLNAGAIWLSRFPEAETSFVETIPA</sequence>
<dbReference type="RefSeq" id="WP_128947606.1">
    <property type="nucleotide sequence ID" value="NZ_LBJM01000205.1"/>
</dbReference>
<dbReference type="AlphaFoldDB" id="A0A4Q0RUN4"/>
<gene>
    <name evidence="1" type="ORF">XH94_37485</name>
</gene>
<reference evidence="1 2" key="1">
    <citation type="submission" date="2015-04" db="EMBL/GenBank/DDBJ databases">
        <title>Comparative genomics of rhizobia nodulating Arachis hypogaea in China.</title>
        <authorList>
            <person name="Li Y."/>
        </authorList>
    </citation>
    <scope>NUCLEOTIDE SEQUENCE [LARGE SCALE GENOMIC DNA]</scope>
    <source>
        <strain evidence="1 2">CCBAU 51787</strain>
    </source>
</reference>
<dbReference type="EMBL" id="LBJM01000205">
    <property type="protein sequence ID" value="RXH22445.1"/>
    <property type="molecule type" value="Genomic_DNA"/>
</dbReference>
<accession>A0A4Q0RUN4</accession>
<dbReference type="Proteomes" id="UP000290565">
    <property type="component" value="Unassembled WGS sequence"/>
</dbReference>
<name>A0A4Q0RUN4_9BRAD</name>
<evidence type="ECO:0000313" key="1">
    <source>
        <dbReference type="EMBL" id="RXH22445.1"/>
    </source>
</evidence>
<evidence type="ECO:0000313" key="2">
    <source>
        <dbReference type="Proteomes" id="UP000290565"/>
    </source>
</evidence>